<keyword evidence="2" id="KW-1185">Reference proteome</keyword>
<gene>
    <name evidence="1" type="ORF">FC78_GL001016</name>
</gene>
<reference evidence="1 2" key="1">
    <citation type="journal article" date="2015" name="Genome Announc.">
        <title>Expanding the biotechnology potential of lactobacilli through comparative genomics of 213 strains and associated genera.</title>
        <authorList>
            <person name="Sun Z."/>
            <person name="Harris H.M."/>
            <person name="McCann A."/>
            <person name="Guo C."/>
            <person name="Argimon S."/>
            <person name="Zhang W."/>
            <person name="Yang X."/>
            <person name="Jeffery I.B."/>
            <person name="Cooney J.C."/>
            <person name="Kagawa T.F."/>
            <person name="Liu W."/>
            <person name="Song Y."/>
            <person name="Salvetti E."/>
            <person name="Wrobel A."/>
            <person name="Rasinkangas P."/>
            <person name="Parkhill J."/>
            <person name="Rea M.C."/>
            <person name="O'Sullivan O."/>
            <person name="Ritari J."/>
            <person name="Douillard F.P."/>
            <person name="Paul Ross R."/>
            <person name="Yang R."/>
            <person name="Briner A.E."/>
            <person name="Felis G.E."/>
            <person name="de Vos W.M."/>
            <person name="Barrangou R."/>
            <person name="Klaenhammer T.R."/>
            <person name="Caufield P.W."/>
            <person name="Cui Y."/>
            <person name="Zhang H."/>
            <person name="O'Toole P.W."/>
        </authorList>
    </citation>
    <scope>NUCLEOTIDE SEQUENCE [LARGE SCALE GENOMIC DNA]</scope>
    <source>
        <strain evidence="1 2">DSM 19674</strain>
    </source>
</reference>
<dbReference type="Proteomes" id="UP000051515">
    <property type="component" value="Unassembled WGS sequence"/>
</dbReference>
<comment type="caution">
    <text evidence="1">The sequence shown here is derived from an EMBL/GenBank/DDBJ whole genome shotgun (WGS) entry which is preliminary data.</text>
</comment>
<evidence type="ECO:0000313" key="1">
    <source>
        <dbReference type="EMBL" id="KRK84010.1"/>
    </source>
</evidence>
<evidence type="ECO:0000313" key="2">
    <source>
        <dbReference type="Proteomes" id="UP000051515"/>
    </source>
</evidence>
<sequence>MFLKITNALIVVFTKWPSESEKLLKYIVKNNEKYFNNNIKLYISYQNDYQLFLNNQFEEMRRQNEQQNGQRVSLFGIDPFMNIYSRFDKNRFMDDEILNKLFKEMVDTLNNSFQTFEIKRSVTKVALMLLTYDDIKYKLKEYFVKNIKLDAMVAESTSFFESAVPTNLIDLIRGIMGISLSLKENKDLIYILSNSNSPAYVECLTDILVDFIKLSIKDESKIEMIPQVLQFLITYNNRNSDNQILINISKCFLSISDDKSYGEFAIGQLKLLVTDTNDTVKRQVVEEIFEIKNETNPDLEIIKKILMQSSSFSVRDLANRKFLDTGN</sequence>
<accession>A0A0R1KVG0</accession>
<dbReference type="STRING" id="1423788.FC78_GL001016"/>
<protein>
    <submittedName>
        <fullName evidence="1">Uncharacterized protein</fullName>
    </submittedName>
</protein>
<dbReference type="EMBL" id="AZDY01000029">
    <property type="protein sequence ID" value="KRK84010.1"/>
    <property type="molecule type" value="Genomic_DNA"/>
</dbReference>
<name>A0A0R1KVG0_9LACO</name>
<dbReference type="PATRIC" id="fig|1423788.3.peg.1043"/>
<proteinExistence type="predicted"/>
<dbReference type="AlphaFoldDB" id="A0A0R1KVG0"/>
<organism evidence="1 2">
    <name type="scientific">Companilactobacillus bobalius DSM 19674</name>
    <dbReference type="NCBI Taxonomy" id="1423788"/>
    <lineage>
        <taxon>Bacteria</taxon>
        <taxon>Bacillati</taxon>
        <taxon>Bacillota</taxon>
        <taxon>Bacilli</taxon>
        <taxon>Lactobacillales</taxon>
        <taxon>Lactobacillaceae</taxon>
        <taxon>Companilactobacillus</taxon>
        <taxon>Companilactobacillus bobalius</taxon>
    </lineage>
</organism>